<dbReference type="EC" id="1.1.2.4" evidence="7"/>
<evidence type="ECO:0000256" key="2">
    <source>
        <dbReference type="ARBA" id="ARBA00008000"/>
    </source>
</evidence>
<reference evidence="10" key="1">
    <citation type="submission" date="2021-01" db="EMBL/GenBank/DDBJ databases">
        <title>Genome public.</title>
        <authorList>
            <person name="Liu C."/>
            <person name="Sun Q."/>
        </authorList>
    </citation>
    <scope>NUCLEOTIDE SEQUENCE [LARGE SCALE GENOMIC DNA]</scope>
    <source>
        <strain evidence="10">YIM B02556</strain>
    </source>
</reference>
<dbReference type="EMBL" id="JAENHM010000017">
    <property type="protein sequence ID" value="MBK1836689.1"/>
    <property type="molecule type" value="Genomic_DNA"/>
</dbReference>
<sequence length="473" mass="50272">MEIVATQRIPDAEGGRRLPDAMLVELRQLLGTRLALGLAEREQHGRGESYHATRAPDAVCYAESTEEVSAILRLCSAHGVPVVPFGAGTSLEGHVAALRGGVCVDLSRMTRVIAVRAEDLDATVQAGVTRVQLNEELRATGLFFPIDPGGESTLGGMAATRASGTNAVRYGTMRENVLSMTVVTADGEIIRTGSRARKSSAGYDLTRLFVGSEGTLGIITELTVRLYGIPETVSAAVVPFETVEAAVASVVSVIQCGIPVARVELMDTRTVQATNRYCGLSYRETPTLFFEFHGSPGTVAEQIAMTKELTADHGALDFESASDPDTRATLWRARHAVHYAVQAMRPSAKVWSTDVCVPISNLTRCIAETQADIASASFFVAIVGHVGDGNFHLGLVIDPSVPAELEEADGINDRLIRRAIGMDGTCTGEHGIGSGKIKFMELEHGRAVRVMQAVKAALDPANILNPGKVLPAA</sequence>
<dbReference type="Gene3D" id="3.30.70.2740">
    <property type="match status" value="1"/>
</dbReference>
<keyword evidence="5" id="KW-0809">Transit peptide</keyword>
<comment type="similarity">
    <text evidence="2">Belongs to the FAD-binding oxidoreductase/transferase type 4 family.</text>
</comment>
<keyword evidence="4" id="KW-0274">FAD</keyword>
<dbReference type="Pfam" id="PF01565">
    <property type="entry name" value="FAD_binding_4"/>
    <property type="match status" value="1"/>
</dbReference>
<dbReference type="InterPro" id="IPR016164">
    <property type="entry name" value="FAD-linked_Oxase-like_C"/>
</dbReference>
<evidence type="ECO:0000256" key="4">
    <source>
        <dbReference type="ARBA" id="ARBA00022827"/>
    </source>
</evidence>
<dbReference type="PROSITE" id="PS51387">
    <property type="entry name" value="FAD_PCMH"/>
    <property type="match status" value="1"/>
</dbReference>
<dbReference type="SUPFAM" id="SSF56176">
    <property type="entry name" value="FAD-binding/transporter-associated domain-like"/>
    <property type="match status" value="1"/>
</dbReference>
<dbReference type="InterPro" id="IPR016166">
    <property type="entry name" value="FAD-bd_PCMH"/>
</dbReference>
<dbReference type="InterPro" id="IPR004113">
    <property type="entry name" value="FAD-bd_oxidored_4_C"/>
</dbReference>
<dbReference type="PANTHER" id="PTHR11748:SF111">
    <property type="entry name" value="D-LACTATE DEHYDROGENASE, MITOCHONDRIAL-RELATED"/>
    <property type="match status" value="1"/>
</dbReference>
<dbReference type="InterPro" id="IPR036318">
    <property type="entry name" value="FAD-bd_PCMH-like_sf"/>
</dbReference>
<dbReference type="Gene3D" id="3.30.465.10">
    <property type="match status" value="1"/>
</dbReference>
<dbReference type="InterPro" id="IPR006094">
    <property type="entry name" value="Oxid_FAD_bind_N"/>
</dbReference>
<evidence type="ECO:0000256" key="7">
    <source>
        <dbReference type="ARBA" id="ARBA00038897"/>
    </source>
</evidence>
<organism evidence="9 10">
    <name type="scientific">Azospirillum endophyticum</name>
    <dbReference type="NCBI Taxonomy" id="2800326"/>
    <lineage>
        <taxon>Bacteria</taxon>
        <taxon>Pseudomonadati</taxon>
        <taxon>Pseudomonadota</taxon>
        <taxon>Alphaproteobacteria</taxon>
        <taxon>Rhodospirillales</taxon>
        <taxon>Azospirillaceae</taxon>
        <taxon>Azospirillum</taxon>
    </lineage>
</organism>
<dbReference type="Proteomes" id="UP000652760">
    <property type="component" value="Unassembled WGS sequence"/>
</dbReference>
<accession>A0ABS1F000</accession>
<comment type="cofactor">
    <cofactor evidence="1">
        <name>FAD</name>
        <dbReference type="ChEBI" id="CHEBI:57692"/>
    </cofactor>
</comment>
<dbReference type="PANTHER" id="PTHR11748">
    <property type="entry name" value="D-LACTATE DEHYDROGENASE"/>
    <property type="match status" value="1"/>
</dbReference>
<dbReference type="InterPro" id="IPR016169">
    <property type="entry name" value="FAD-bd_PCMH_sub2"/>
</dbReference>
<evidence type="ECO:0000256" key="3">
    <source>
        <dbReference type="ARBA" id="ARBA00022630"/>
    </source>
</evidence>
<dbReference type="Gene3D" id="1.10.45.10">
    <property type="entry name" value="Vanillyl-alcohol Oxidase, Chain A, domain 4"/>
    <property type="match status" value="1"/>
</dbReference>
<protein>
    <recommendedName>
        <fullName evidence="7">D-lactate dehydrogenase (cytochrome)</fullName>
        <ecNumber evidence="7">1.1.2.4</ecNumber>
    </recommendedName>
</protein>
<feature type="domain" description="FAD-binding PCMH-type" evidence="8">
    <location>
        <begin position="52"/>
        <end position="229"/>
    </location>
</feature>
<dbReference type="SUPFAM" id="SSF55103">
    <property type="entry name" value="FAD-linked oxidases, C-terminal domain"/>
    <property type="match status" value="1"/>
</dbReference>
<comment type="caution">
    <text evidence="9">The sequence shown here is derived from an EMBL/GenBank/DDBJ whole genome shotgun (WGS) entry which is preliminary data.</text>
</comment>
<keyword evidence="6" id="KW-0560">Oxidoreductase</keyword>
<evidence type="ECO:0000256" key="1">
    <source>
        <dbReference type="ARBA" id="ARBA00001974"/>
    </source>
</evidence>
<keyword evidence="3" id="KW-0285">Flavoprotein</keyword>
<evidence type="ECO:0000313" key="9">
    <source>
        <dbReference type="EMBL" id="MBK1836689.1"/>
    </source>
</evidence>
<dbReference type="RefSeq" id="WP_200190882.1">
    <property type="nucleotide sequence ID" value="NZ_JAENHM010000017.1"/>
</dbReference>
<evidence type="ECO:0000256" key="5">
    <source>
        <dbReference type="ARBA" id="ARBA00022946"/>
    </source>
</evidence>
<evidence type="ECO:0000256" key="6">
    <source>
        <dbReference type="ARBA" id="ARBA00023002"/>
    </source>
</evidence>
<dbReference type="InterPro" id="IPR016171">
    <property type="entry name" value="Vanillyl_alc_oxidase_C-sub2"/>
</dbReference>
<proteinExistence type="inferred from homology"/>
<keyword evidence="10" id="KW-1185">Reference proteome</keyword>
<evidence type="ECO:0000313" key="10">
    <source>
        <dbReference type="Proteomes" id="UP000652760"/>
    </source>
</evidence>
<gene>
    <name evidence="9" type="ORF">JHL17_04625</name>
</gene>
<name>A0ABS1F000_9PROT</name>
<evidence type="ECO:0000259" key="8">
    <source>
        <dbReference type="PROSITE" id="PS51387"/>
    </source>
</evidence>
<dbReference type="Pfam" id="PF02913">
    <property type="entry name" value="FAD-oxidase_C"/>
    <property type="match status" value="1"/>
</dbReference>